<dbReference type="RefSeq" id="WP_116496619.1">
    <property type="nucleotide sequence ID" value="NZ_QENZ01000004.1"/>
</dbReference>
<comment type="similarity">
    <text evidence="1">Belongs to the UPF0337 (CsbD) family.</text>
</comment>
<organism evidence="3 4">
    <name type="scientific">Balneicella halophila</name>
    <dbReference type="NCBI Taxonomy" id="1537566"/>
    <lineage>
        <taxon>Bacteria</taxon>
        <taxon>Pseudomonadati</taxon>
        <taxon>Bacteroidota</taxon>
        <taxon>Bacteroidia</taxon>
        <taxon>Bacteroidales</taxon>
        <taxon>Balneicellaceae</taxon>
        <taxon>Balneicella</taxon>
    </lineage>
</organism>
<dbReference type="Pfam" id="PF05532">
    <property type="entry name" value="CsbD"/>
    <property type="match status" value="1"/>
</dbReference>
<reference evidence="3 4" key="1">
    <citation type="submission" date="2018-05" db="EMBL/GenBank/DDBJ databases">
        <title>Genomic Encyclopedia of Type Strains, Phase IV (KMG-IV): sequencing the most valuable type-strain genomes for metagenomic binning, comparative biology and taxonomic classification.</title>
        <authorList>
            <person name="Goeker M."/>
        </authorList>
    </citation>
    <scope>NUCLEOTIDE SEQUENCE [LARGE SCALE GENOMIC DNA]</scope>
    <source>
        <strain evidence="3 4">DSM 28579</strain>
    </source>
</reference>
<dbReference type="AlphaFoldDB" id="A0A7L4UR51"/>
<evidence type="ECO:0000313" key="4">
    <source>
        <dbReference type="Proteomes" id="UP000251835"/>
    </source>
</evidence>
<feature type="domain" description="CsbD-like" evidence="2">
    <location>
        <begin position="6"/>
        <end position="53"/>
    </location>
</feature>
<dbReference type="OrthoDB" id="9796058at2"/>
<evidence type="ECO:0000256" key="1">
    <source>
        <dbReference type="ARBA" id="ARBA00009129"/>
    </source>
</evidence>
<sequence>MNELNLKGNWNVIKGKLKQQYADLTDDDLTYIEGKEDELFGRLQKKTGKAKEELIEEIKKW</sequence>
<proteinExistence type="inferred from homology"/>
<dbReference type="PANTHER" id="PTHR34977">
    <property type="entry name" value="UPF0337 PROTEIN YJBJ"/>
    <property type="match status" value="1"/>
</dbReference>
<dbReference type="InterPro" id="IPR008462">
    <property type="entry name" value="CsbD"/>
</dbReference>
<dbReference type="EMBL" id="QENZ01000004">
    <property type="protein sequence ID" value="PVX51082.1"/>
    <property type="molecule type" value="Genomic_DNA"/>
</dbReference>
<protein>
    <submittedName>
        <fullName evidence="3">Uncharacterized protein YjbJ (UPF0337 family)</fullName>
    </submittedName>
</protein>
<accession>A0A7L4UR51</accession>
<dbReference type="InterPro" id="IPR036629">
    <property type="entry name" value="YjbJ_sf"/>
</dbReference>
<dbReference type="SUPFAM" id="SSF69047">
    <property type="entry name" value="Hypothetical protein YjbJ"/>
    <property type="match status" value="1"/>
</dbReference>
<dbReference type="Proteomes" id="UP000251835">
    <property type="component" value="Unassembled WGS sequence"/>
</dbReference>
<evidence type="ECO:0000313" key="3">
    <source>
        <dbReference type="EMBL" id="PVX51082.1"/>
    </source>
</evidence>
<comment type="caution">
    <text evidence="3">The sequence shown here is derived from an EMBL/GenBank/DDBJ whole genome shotgun (WGS) entry which is preliminary data.</text>
</comment>
<dbReference type="Gene3D" id="1.10.1470.10">
    <property type="entry name" value="YjbJ"/>
    <property type="match status" value="1"/>
</dbReference>
<dbReference type="PANTHER" id="PTHR34977:SF1">
    <property type="entry name" value="UPF0337 PROTEIN YJBJ"/>
    <property type="match status" value="1"/>
</dbReference>
<evidence type="ECO:0000259" key="2">
    <source>
        <dbReference type="Pfam" id="PF05532"/>
    </source>
</evidence>
<dbReference type="InterPro" id="IPR050423">
    <property type="entry name" value="UPF0337_stress_rsp"/>
</dbReference>
<name>A0A7L4UR51_BALHA</name>
<gene>
    <name evidence="3" type="ORF">C7377_1415</name>
</gene>
<keyword evidence="4" id="KW-1185">Reference proteome</keyword>